<accession>A0A846REC7</accession>
<evidence type="ECO:0000256" key="5">
    <source>
        <dbReference type="SAM" id="MobiDB-lite"/>
    </source>
</evidence>
<dbReference type="SUPFAM" id="SSF53720">
    <property type="entry name" value="ALDH-like"/>
    <property type="match status" value="1"/>
</dbReference>
<evidence type="ECO:0000256" key="4">
    <source>
        <dbReference type="RuleBase" id="RU003345"/>
    </source>
</evidence>
<feature type="active site" evidence="3">
    <location>
        <position position="256"/>
    </location>
</feature>
<evidence type="ECO:0000256" key="3">
    <source>
        <dbReference type="PROSITE-ProRule" id="PRU10007"/>
    </source>
</evidence>
<dbReference type="EC" id="1.2.1.3" evidence="7"/>
<dbReference type="Gene3D" id="3.40.605.10">
    <property type="entry name" value="Aldehyde Dehydrogenase, Chain A, domain 1"/>
    <property type="match status" value="1"/>
</dbReference>
<feature type="region of interest" description="Disordered" evidence="5">
    <location>
        <begin position="483"/>
        <end position="508"/>
    </location>
</feature>
<gene>
    <name evidence="7" type="ORF">BJ994_000564</name>
</gene>
<dbReference type="EMBL" id="JAATJL010000001">
    <property type="protein sequence ID" value="NJC21488.1"/>
    <property type="molecule type" value="Genomic_DNA"/>
</dbReference>
<organism evidence="7 8">
    <name type="scientific">Arthrobacter pigmenti</name>
    <dbReference type="NCBI Taxonomy" id="271432"/>
    <lineage>
        <taxon>Bacteria</taxon>
        <taxon>Bacillati</taxon>
        <taxon>Actinomycetota</taxon>
        <taxon>Actinomycetes</taxon>
        <taxon>Micrococcales</taxon>
        <taxon>Micrococcaceae</taxon>
        <taxon>Arthrobacter</taxon>
    </lineage>
</organism>
<dbReference type="FunFam" id="3.40.605.10:FF:000007">
    <property type="entry name" value="NAD/NADP-dependent betaine aldehyde dehydrogenase"/>
    <property type="match status" value="1"/>
</dbReference>
<dbReference type="Pfam" id="PF00171">
    <property type="entry name" value="Aldedh"/>
    <property type="match status" value="1"/>
</dbReference>
<evidence type="ECO:0000256" key="2">
    <source>
        <dbReference type="ARBA" id="ARBA00023002"/>
    </source>
</evidence>
<proteinExistence type="inferred from homology"/>
<dbReference type="InterPro" id="IPR016161">
    <property type="entry name" value="Ald_DH/histidinol_DH"/>
</dbReference>
<name>A0A846REC7_9MICC</name>
<dbReference type="PROSITE" id="PS00687">
    <property type="entry name" value="ALDEHYDE_DEHYDR_GLU"/>
    <property type="match status" value="1"/>
</dbReference>
<comment type="similarity">
    <text evidence="1 4">Belongs to the aldehyde dehydrogenase family.</text>
</comment>
<dbReference type="InterPro" id="IPR016163">
    <property type="entry name" value="Ald_DH_C"/>
</dbReference>
<dbReference type="InterPro" id="IPR029510">
    <property type="entry name" value="Ald_DH_CS_GLU"/>
</dbReference>
<sequence>MIDQQTLEYPHQVNFIDNAWAPSSGQGVETLNPADKDDVVGIVPDSTPEDVEAAISAAERALRGWAATPAPVRGDVLRRWSELIGENAEDLARLMTREMGKPLAESRGEVGRARMEIDYAAGEGARIHGTTIPSRAPGQLVYTEREPIGVVAAITPWNFPAVAPVRKIAPALIFGNTVVLKPALETPLTALALAALLRDAGLPEGVLNVVTGRGSRVGNQLTEDRRIAGVSFTGSTDVGRTVNEAVARRMGAVQLELGGKNAAYVHSAEDLRSVAAEVTSAAIQATGQRCTSISRVIVREEIADDLVALLTETWSGLKVGPGNAEGTVVGPLVNDSQLRKVSAYVRQGIEEGAVRTTPDRQVPDGLYFAPTVLDHVTRTMVVAREEIFGPVLTITRVKDVDEAIDIVNDTEYGLAAAVFTEDLEVAMRFGREVRAGMIHVNHGTVSQPHVPFGGVKESGLGAFSIGLTNAEFFTQSKVVYLKPSSGSQPGQPVPGRRGLAADRGVDPA</sequence>
<protein>
    <submittedName>
        <fullName evidence="7">Aldehyde dehydrogenase (NAD+)</fullName>
        <ecNumber evidence="7">1.2.1.3</ecNumber>
    </submittedName>
</protein>
<feature type="compositionally biased region" description="Basic and acidic residues" evidence="5">
    <location>
        <begin position="499"/>
        <end position="508"/>
    </location>
</feature>
<dbReference type="InterPro" id="IPR016162">
    <property type="entry name" value="Ald_DH_N"/>
</dbReference>
<evidence type="ECO:0000259" key="6">
    <source>
        <dbReference type="Pfam" id="PF00171"/>
    </source>
</evidence>
<evidence type="ECO:0000313" key="7">
    <source>
        <dbReference type="EMBL" id="NJC21488.1"/>
    </source>
</evidence>
<dbReference type="InterPro" id="IPR050740">
    <property type="entry name" value="Aldehyde_DH_Superfamily"/>
</dbReference>
<dbReference type="PANTHER" id="PTHR43353:SF5">
    <property type="entry name" value="SUCCINATE-SEMIALDEHYDE DEHYDROGENASE, MITOCHONDRIAL"/>
    <property type="match status" value="1"/>
</dbReference>
<reference evidence="7 8" key="1">
    <citation type="submission" date="2020-03" db="EMBL/GenBank/DDBJ databases">
        <title>Sequencing the genomes of 1000 actinobacteria strains.</title>
        <authorList>
            <person name="Klenk H.-P."/>
        </authorList>
    </citation>
    <scope>NUCLEOTIDE SEQUENCE [LARGE SCALE GENOMIC DNA]</scope>
    <source>
        <strain evidence="7 8">DSM 16403</strain>
    </source>
</reference>
<dbReference type="InterPro" id="IPR015590">
    <property type="entry name" value="Aldehyde_DH_dom"/>
</dbReference>
<comment type="caution">
    <text evidence="7">The sequence shown here is derived from an EMBL/GenBank/DDBJ whole genome shotgun (WGS) entry which is preliminary data.</text>
</comment>
<dbReference type="GO" id="GO:0004029">
    <property type="term" value="F:aldehyde dehydrogenase (NAD+) activity"/>
    <property type="evidence" value="ECO:0007669"/>
    <property type="project" value="UniProtKB-EC"/>
</dbReference>
<keyword evidence="8" id="KW-1185">Reference proteome</keyword>
<dbReference type="RefSeq" id="WP_167991265.1">
    <property type="nucleotide sequence ID" value="NZ_JAATJL010000001.1"/>
</dbReference>
<dbReference type="PANTHER" id="PTHR43353">
    <property type="entry name" value="SUCCINATE-SEMIALDEHYDE DEHYDROGENASE, MITOCHONDRIAL"/>
    <property type="match status" value="1"/>
</dbReference>
<feature type="compositionally biased region" description="Low complexity" evidence="5">
    <location>
        <begin position="483"/>
        <end position="498"/>
    </location>
</feature>
<keyword evidence="2 4" id="KW-0560">Oxidoreductase</keyword>
<feature type="domain" description="Aldehyde dehydrogenase" evidence="6">
    <location>
        <begin position="20"/>
        <end position="479"/>
    </location>
</feature>
<dbReference type="Proteomes" id="UP000547458">
    <property type="component" value="Unassembled WGS sequence"/>
</dbReference>
<evidence type="ECO:0000313" key="8">
    <source>
        <dbReference type="Proteomes" id="UP000547458"/>
    </source>
</evidence>
<dbReference type="Gene3D" id="3.40.309.10">
    <property type="entry name" value="Aldehyde Dehydrogenase, Chain A, domain 2"/>
    <property type="match status" value="1"/>
</dbReference>
<evidence type="ECO:0000256" key="1">
    <source>
        <dbReference type="ARBA" id="ARBA00009986"/>
    </source>
</evidence>
<dbReference type="AlphaFoldDB" id="A0A846REC7"/>